<dbReference type="EC" id="6.-.-.-" evidence="3"/>
<dbReference type="Pfam" id="PF01039">
    <property type="entry name" value="Carboxyl_trans"/>
    <property type="match status" value="1"/>
</dbReference>
<dbReference type="InterPro" id="IPR034733">
    <property type="entry name" value="AcCoA_carboxyl_beta"/>
</dbReference>
<accession>A0ABU4V4R8</accession>
<dbReference type="InterPro" id="IPR045190">
    <property type="entry name" value="MCCB/AccD1-like"/>
</dbReference>
<evidence type="ECO:0000313" key="4">
    <source>
        <dbReference type="Proteomes" id="UP001285352"/>
    </source>
</evidence>
<dbReference type="Proteomes" id="UP001285352">
    <property type="component" value="Unassembled WGS sequence"/>
</dbReference>
<dbReference type="PANTHER" id="PTHR22855:SF46">
    <property type="entry name" value="METHYLCROTONOYL-COA CARBOXYLASE"/>
    <property type="match status" value="1"/>
</dbReference>
<feature type="domain" description="CoA carboxyltransferase N-terminal" evidence="1">
    <location>
        <begin position="7"/>
        <end position="258"/>
    </location>
</feature>
<dbReference type="InterPro" id="IPR029045">
    <property type="entry name" value="ClpP/crotonase-like_dom_sf"/>
</dbReference>
<feature type="domain" description="CoA carboxyltransferase C-terminal" evidence="2">
    <location>
        <begin position="13"/>
        <end position="260"/>
    </location>
</feature>
<reference evidence="3 4" key="1">
    <citation type="submission" date="2023-11" db="EMBL/GenBank/DDBJ databases">
        <title>Lentzea sokolovensis, sp. nov., Lentzea kristufkii, sp. nov., and Lentzea miocenensis, sp. nov., rare actinobacteria from Sokolov Coal Basin, Miocene lacustrine sediment, Czech Republic.</title>
        <authorList>
            <person name="Lara A."/>
            <person name="Kotroba L."/>
            <person name="Nouioui I."/>
            <person name="Neumann-Schaal M."/>
            <person name="Mast Y."/>
            <person name="Chronakova A."/>
        </authorList>
    </citation>
    <scope>NUCLEOTIDE SEQUENCE [LARGE SCALE GENOMIC DNA]</scope>
    <source>
        <strain evidence="3 4">BCCO 10_0061</strain>
    </source>
</reference>
<dbReference type="InterPro" id="IPR011763">
    <property type="entry name" value="COA_CT_C"/>
</dbReference>
<name>A0ABU4V4R8_9PSEU</name>
<feature type="domain" description="CoA carboxyltransferase C-terminal" evidence="2">
    <location>
        <begin position="257"/>
        <end position="499"/>
    </location>
</feature>
<dbReference type="Gene3D" id="3.90.226.10">
    <property type="entry name" value="2-enoyl-CoA Hydratase, Chain A, domain 1"/>
    <property type="match status" value="2"/>
</dbReference>
<keyword evidence="3" id="KW-0436">Ligase</keyword>
<dbReference type="SUPFAM" id="SSF52096">
    <property type="entry name" value="ClpP/crotonase"/>
    <property type="match status" value="2"/>
</dbReference>
<protein>
    <submittedName>
        <fullName evidence="3">Acyl-CoA carboxylase subunit beta</fullName>
        <ecNumber evidence="3">6.-.-.-</ecNumber>
    </submittedName>
</protein>
<gene>
    <name evidence="3" type="ORF">SK854_32120</name>
</gene>
<evidence type="ECO:0000259" key="2">
    <source>
        <dbReference type="PROSITE" id="PS50989"/>
    </source>
</evidence>
<dbReference type="RefSeq" id="WP_319978875.1">
    <property type="nucleotide sequence ID" value="NZ_JAXAVU010000013.1"/>
</dbReference>
<proteinExistence type="predicted"/>
<organism evidence="3 4">
    <name type="scientific">Lentzea sokolovensis</name>
    <dbReference type="NCBI Taxonomy" id="3095429"/>
    <lineage>
        <taxon>Bacteria</taxon>
        <taxon>Bacillati</taxon>
        <taxon>Actinomycetota</taxon>
        <taxon>Actinomycetes</taxon>
        <taxon>Pseudonocardiales</taxon>
        <taxon>Pseudonocardiaceae</taxon>
        <taxon>Lentzea</taxon>
    </lineage>
</organism>
<keyword evidence="4" id="KW-1185">Reference proteome</keyword>
<evidence type="ECO:0000313" key="3">
    <source>
        <dbReference type="EMBL" id="MDX8146798.1"/>
    </source>
</evidence>
<dbReference type="PROSITE" id="PS50989">
    <property type="entry name" value="COA_CT_CTER"/>
    <property type="match status" value="2"/>
</dbReference>
<dbReference type="InterPro" id="IPR011762">
    <property type="entry name" value="COA_CT_N"/>
</dbReference>
<comment type="caution">
    <text evidence="3">The sequence shown here is derived from an EMBL/GenBank/DDBJ whole genome shotgun (WGS) entry which is preliminary data.</text>
</comment>
<dbReference type="PANTHER" id="PTHR22855">
    <property type="entry name" value="ACETYL, PROPIONYL, PYRUVATE, AND GLUTACONYL CARBOXYLASE-RELATED"/>
    <property type="match status" value="1"/>
</dbReference>
<sequence>MGNREALLAKIAGLDAEHAKALAGGGPKYVERHHKRGKLLARERVELLVDEDSPFLELSPLAAWGTDFPVGASVVTGIGRIEGVECVIVANDPTVRGGSSNPYTLRKSLRANDIALQNRLPLVSLVESGGADLPTQSEIFIPGGRAFRDLTRLSAAGIPTITAVFGNATAGGAYVPGMSDYVIMIKDRSKVFLGGPPLVKMATGEDSDDESLGGATMHGATSGLADFVAEDETDAIRLARRVVARLNWRKLGPEPAAIEEPKFDAESILDVVSEDQRVPFDPRDVIARLVDGSQFDEFKPLYGNSLVTGWARIHGYPVGILANARGVLFSEESQKATQFIQLANQSDTPLVFLQNTTGYMVGAQYEQGGIVKHGSMMINAVSNSRVPHLTITMGASYGAGNYGMCGRAYDPRFLFTWPNAKSAVMGPAQLAGVLSIVGRQAAMAKGQEYNEEHDAAMRKMVEAQIEEQSLAPFLSGKLYDDGVIDPRDTRTVLALCLSAVHSGPIKGADGFGVFRM</sequence>
<evidence type="ECO:0000259" key="1">
    <source>
        <dbReference type="PROSITE" id="PS50980"/>
    </source>
</evidence>
<dbReference type="PROSITE" id="PS50980">
    <property type="entry name" value="COA_CT_NTER"/>
    <property type="match status" value="1"/>
</dbReference>
<dbReference type="EMBL" id="JAXAVU010000013">
    <property type="protein sequence ID" value="MDX8146798.1"/>
    <property type="molecule type" value="Genomic_DNA"/>
</dbReference>
<dbReference type="GO" id="GO:0016874">
    <property type="term" value="F:ligase activity"/>
    <property type="evidence" value="ECO:0007669"/>
    <property type="project" value="UniProtKB-KW"/>
</dbReference>